<dbReference type="Gene3D" id="2.30.170.40">
    <property type="entry name" value="Ribosomal protein L28/L24"/>
    <property type="match status" value="1"/>
</dbReference>
<dbReference type="Proteomes" id="UP000030598">
    <property type="component" value="Unassembled WGS sequence"/>
</dbReference>
<evidence type="ECO:0000313" key="6">
    <source>
        <dbReference type="EMBL" id="KGF87895.1"/>
    </source>
</evidence>
<dbReference type="GO" id="GO:0005840">
    <property type="term" value="C:ribosome"/>
    <property type="evidence" value="ECO:0007669"/>
    <property type="project" value="UniProtKB-KW"/>
</dbReference>
<organism evidence="6 7">
    <name type="scientific">Prochlorococcus marinus str. GP2</name>
    <dbReference type="NCBI Taxonomy" id="59925"/>
    <lineage>
        <taxon>Bacteria</taxon>
        <taxon>Bacillati</taxon>
        <taxon>Cyanobacteriota</taxon>
        <taxon>Cyanophyceae</taxon>
        <taxon>Synechococcales</taxon>
        <taxon>Prochlorococcaceae</taxon>
        <taxon>Prochlorococcus</taxon>
    </lineage>
</organism>
<dbReference type="AlphaFoldDB" id="A0A0A1ZEP7"/>
<evidence type="ECO:0000256" key="2">
    <source>
        <dbReference type="ARBA" id="ARBA00022980"/>
    </source>
</evidence>
<evidence type="ECO:0000256" key="1">
    <source>
        <dbReference type="ARBA" id="ARBA00008760"/>
    </source>
</evidence>
<dbReference type="PANTHER" id="PTHR13528:SF2">
    <property type="entry name" value="LARGE RIBOSOMAL SUBUNIT PROTEIN BL28M"/>
    <property type="match status" value="1"/>
</dbReference>
<protein>
    <recommendedName>
        <fullName evidence="4 5">Large ribosomal subunit protein bL28</fullName>
    </recommendedName>
</protein>
<dbReference type="InterPro" id="IPR037147">
    <property type="entry name" value="Ribosomal_bL28_sf"/>
</dbReference>
<keyword evidence="2 5" id="KW-0689">Ribosomal protein</keyword>
<dbReference type="EMBL" id="JNAH01000004">
    <property type="protein sequence ID" value="KGF87895.1"/>
    <property type="molecule type" value="Genomic_DNA"/>
</dbReference>
<keyword evidence="3 5" id="KW-0687">Ribonucleoprotein</keyword>
<evidence type="ECO:0000256" key="4">
    <source>
        <dbReference type="ARBA" id="ARBA00035174"/>
    </source>
</evidence>
<dbReference type="NCBIfam" id="TIGR00009">
    <property type="entry name" value="L28"/>
    <property type="match status" value="1"/>
</dbReference>
<accession>A0A0A1ZEP7</accession>
<dbReference type="OrthoDB" id="9805609at2"/>
<dbReference type="GO" id="GO:1990904">
    <property type="term" value="C:ribonucleoprotein complex"/>
    <property type="evidence" value="ECO:0007669"/>
    <property type="project" value="UniProtKB-KW"/>
</dbReference>
<sequence length="78" mass="8939">MSRVCELTGSKANNGMAVSHSHIRTKKLQQVNLQKRRLWWEEGKKWVNIKVSTKALKSIQKVGLDKFAKSNGVDLKKF</sequence>
<evidence type="ECO:0000313" key="7">
    <source>
        <dbReference type="Proteomes" id="UP000030598"/>
    </source>
</evidence>
<reference evidence="7" key="1">
    <citation type="journal article" date="2014" name="Sci. Data">
        <title>Genomes of diverse isolates of the marine cyanobacterium Prochlorococcus.</title>
        <authorList>
            <person name="Biller S."/>
            <person name="Berube P."/>
            <person name="Thompson J."/>
            <person name="Kelly L."/>
            <person name="Roggensack S."/>
            <person name="Awad L."/>
            <person name="Roache-Johnson K."/>
            <person name="Ding H."/>
            <person name="Giovannoni S.J."/>
            <person name="Moore L.R."/>
            <person name="Chisholm S.W."/>
        </authorList>
    </citation>
    <scope>NUCLEOTIDE SEQUENCE [LARGE SCALE GENOMIC DNA]</scope>
    <source>
        <strain evidence="7">GP2</strain>
    </source>
</reference>
<comment type="caution">
    <text evidence="6">The sequence shown here is derived from an EMBL/GenBank/DDBJ whole genome shotgun (WGS) entry which is preliminary data.</text>
</comment>
<dbReference type="STRING" id="59925.EU91_0930"/>
<name>A0A0A1ZEP7_PROMR</name>
<gene>
    <name evidence="5" type="primary">rpmB</name>
    <name evidence="5" type="synonym">rpl28</name>
    <name evidence="6" type="ORF">EU91_0930</name>
</gene>
<dbReference type="GO" id="GO:0003735">
    <property type="term" value="F:structural constituent of ribosome"/>
    <property type="evidence" value="ECO:0007669"/>
    <property type="project" value="InterPro"/>
</dbReference>
<evidence type="ECO:0000256" key="5">
    <source>
        <dbReference type="HAMAP-Rule" id="MF_00373"/>
    </source>
</evidence>
<dbReference type="GO" id="GO:0006412">
    <property type="term" value="P:translation"/>
    <property type="evidence" value="ECO:0007669"/>
    <property type="project" value="UniProtKB-UniRule"/>
</dbReference>
<dbReference type="eggNOG" id="COG0227">
    <property type="taxonomic scope" value="Bacteria"/>
</dbReference>
<proteinExistence type="inferred from homology"/>
<evidence type="ECO:0000256" key="3">
    <source>
        <dbReference type="ARBA" id="ARBA00023274"/>
    </source>
</evidence>
<dbReference type="InterPro" id="IPR001383">
    <property type="entry name" value="Ribosomal_bL28_bact-type"/>
</dbReference>
<dbReference type="HAMAP" id="MF_00373">
    <property type="entry name" value="Ribosomal_bL28"/>
    <property type="match status" value="1"/>
</dbReference>
<dbReference type="RefSeq" id="WP_032524428.1">
    <property type="nucleotide sequence ID" value="NZ_CP138934.1"/>
</dbReference>
<dbReference type="InterPro" id="IPR026569">
    <property type="entry name" value="Ribosomal_bL28"/>
</dbReference>
<dbReference type="PANTHER" id="PTHR13528">
    <property type="entry name" value="39S RIBOSOMAL PROTEIN L28, MITOCHONDRIAL"/>
    <property type="match status" value="1"/>
</dbReference>
<dbReference type="SUPFAM" id="SSF143800">
    <property type="entry name" value="L28p-like"/>
    <property type="match status" value="1"/>
</dbReference>
<dbReference type="Pfam" id="PF00830">
    <property type="entry name" value="Ribosomal_L28"/>
    <property type="match status" value="1"/>
</dbReference>
<dbReference type="InterPro" id="IPR034704">
    <property type="entry name" value="Ribosomal_bL28/bL31-like_sf"/>
</dbReference>
<comment type="similarity">
    <text evidence="1 5">Belongs to the bacterial ribosomal protein bL28 family.</text>
</comment>